<accession>A0A840EY39</accession>
<name>A0A840EY39_9ACTN</name>
<evidence type="ECO:0000313" key="3">
    <source>
        <dbReference type="Proteomes" id="UP000551501"/>
    </source>
</evidence>
<evidence type="ECO:0000313" key="2">
    <source>
        <dbReference type="EMBL" id="MBB4135203.1"/>
    </source>
</evidence>
<dbReference type="AlphaFoldDB" id="A0A840EY39"/>
<dbReference type="Proteomes" id="UP000551501">
    <property type="component" value="Unassembled WGS sequence"/>
</dbReference>
<keyword evidence="3" id="KW-1185">Reference proteome</keyword>
<dbReference type="EMBL" id="JACIFP010000001">
    <property type="protein sequence ID" value="MBB4135203.1"/>
    <property type="molecule type" value="Genomic_DNA"/>
</dbReference>
<feature type="region of interest" description="Disordered" evidence="1">
    <location>
        <begin position="14"/>
        <end position="55"/>
    </location>
</feature>
<organism evidence="2 3">
    <name type="scientific">Gordonia humi</name>
    <dbReference type="NCBI Taxonomy" id="686429"/>
    <lineage>
        <taxon>Bacteria</taxon>
        <taxon>Bacillati</taxon>
        <taxon>Actinomycetota</taxon>
        <taxon>Actinomycetes</taxon>
        <taxon>Mycobacteriales</taxon>
        <taxon>Gordoniaceae</taxon>
        <taxon>Gordonia</taxon>
    </lineage>
</organism>
<protein>
    <submittedName>
        <fullName evidence="2">Uncharacterized protein</fullName>
    </submittedName>
</protein>
<comment type="caution">
    <text evidence="2">The sequence shown here is derived from an EMBL/GenBank/DDBJ whole genome shotgun (WGS) entry which is preliminary data.</text>
</comment>
<reference evidence="2 3" key="1">
    <citation type="submission" date="2020-08" db="EMBL/GenBank/DDBJ databases">
        <title>Sequencing the genomes of 1000 actinobacteria strains.</title>
        <authorList>
            <person name="Klenk H.-P."/>
        </authorList>
    </citation>
    <scope>NUCLEOTIDE SEQUENCE [LARGE SCALE GENOMIC DNA]</scope>
    <source>
        <strain evidence="2 3">DSM 45298</strain>
    </source>
</reference>
<dbReference type="RefSeq" id="WP_246371695.1">
    <property type="nucleotide sequence ID" value="NZ_BAABHL010000034.1"/>
</dbReference>
<proteinExistence type="predicted"/>
<sequence>MAAEIKAFAREYAQAAAKRPQTLEGRRSRRDWGPRVDWARPETGHTSKPSWLGNDPAAVFTSIDVGVRSH</sequence>
<evidence type="ECO:0000256" key="1">
    <source>
        <dbReference type="SAM" id="MobiDB-lite"/>
    </source>
</evidence>
<feature type="compositionally biased region" description="Basic and acidic residues" evidence="1">
    <location>
        <begin position="24"/>
        <end position="45"/>
    </location>
</feature>
<gene>
    <name evidence="2" type="ORF">BKA16_001755</name>
</gene>